<comment type="caution">
    <text evidence="2">The sequence shown here is derived from an EMBL/GenBank/DDBJ whole genome shotgun (WGS) entry which is preliminary data.</text>
</comment>
<feature type="compositionally biased region" description="Polar residues" evidence="1">
    <location>
        <begin position="231"/>
        <end position="241"/>
    </location>
</feature>
<dbReference type="EMBL" id="MU032344">
    <property type="protein sequence ID" value="KAF3769893.1"/>
    <property type="molecule type" value="Genomic_DNA"/>
</dbReference>
<reference evidence="2" key="1">
    <citation type="journal article" date="2020" name="Phytopathology">
        <title>Genome sequence of the chestnut blight fungus Cryphonectria parasitica EP155: A fundamental resource for an archetypical invasive plant pathogen.</title>
        <authorList>
            <person name="Crouch J.A."/>
            <person name="Dawe A."/>
            <person name="Aerts A."/>
            <person name="Barry K."/>
            <person name="Churchill A.C.L."/>
            <person name="Grimwood J."/>
            <person name="Hillman B."/>
            <person name="Milgroom M.G."/>
            <person name="Pangilinan J."/>
            <person name="Smith M."/>
            <person name="Salamov A."/>
            <person name="Schmutz J."/>
            <person name="Yadav J."/>
            <person name="Grigoriev I.V."/>
            <person name="Nuss D."/>
        </authorList>
    </citation>
    <scope>NUCLEOTIDE SEQUENCE</scope>
    <source>
        <strain evidence="2">EP155</strain>
    </source>
</reference>
<keyword evidence="3" id="KW-1185">Reference proteome</keyword>
<organism evidence="2 3">
    <name type="scientific">Cryphonectria parasitica (strain ATCC 38755 / EP155)</name>
    <dbReference type="NCBI Taxonomy" id="660469"/>
    <lineage>
        <taxon>Eukaryota</taxon>
        <taxon>Fungi</taxon>
        <taxon>Dikarya</taxon>
        <taxon>Ascomycota</taxon>
        <taxon>Pezizomycotina</taxon>
        <taxon>Sordariomycetes</taxon>
        <taxon>Sordariomycetidae</taxon>
        <taxon>Diaporthales</taxon>
        <taxon>Cryphonectriaceae</taxon>
        <taxon>Cryphonectria-Endothia species complex</taxon>
        <taxon>Cryphonectria</taxon>
    </lineage>
</organism>
<dbReference type="Proteomes" id="UP000803844">
    <property type="component" value="Unassembled WGS sequence"/>
</dbReference>
<dbReference type="RefSeq" id="XP_040780854.1">
    <property type="nucleotide sequence ID" value="XM_040919347.1"/>
</dbReference>
<evidence type="ECO:0000313" key="2">
    <source>
        <dbReference type="EMBL" id="KAF3769893.1"/>
    </source>
</evidence>
<feature type="compositionally biased region" description="Polar residues" evidence="1">
    <location>
        <begin position="153"/>
        <end position="164"/>
    </location>
</feature>
<feature type="region of interest" description="Disordered" evidence="1">
    <location>
        <begin position="220"/>
        <end position="261"/>
    </location>
</feature>
<evidence type="ECO:0000256" key="1">
    <source>
        <dbReference type="SAM" id="MobiDB-lite"/>
    </source>
</evidence>
<feature type="compositionally biased region" description="Basic residues" evidence="1">
    <location>
        <begin position="1"/>
        <end position="10"/>
    </location>
</feature>
<feature type="compositionally biased region" description="Basic and acidic residues" evidence="1">
    <location>
        <begin position="49"/>
        <end position="63"/>
    </location>
</feature>
<gene>
    <name evidence="2" type="ORF">M406DRAFT_320090</name>
</gene>
<feature type="compositionally biased region" description="Polar residues" evidence="1">
    <location>
        <begin position="30"/>
        <end position="48"/>
    </location>
</feature>
<accession>A0A9P5CT28</accession>
<sequence length="261" mass="28141">MASKKTKSKVKTASGTVGAKTPFNEPLSPQPTRSEPTAGQASRTIPQTSRDDGQVEASDEKRSTNASRAIFQDNNKLEKQSQHTSAGPEEDNDEGFFAFDDEEETSSSQKTRAARSRTEKYLTEAQDDEPENVEYHNNHTKATRSHSGGRGSPPTNASTGSQPAITVPAQHPTKPEGTRSLSTSIGSYAGRPVMPGPVKDQELLKKLESVDSDVPFFVGSVNGRSGPDASNVKSYQEQGFSYDSDKDEAGDNVEMAAKKTR</sequence>
<dbReference type="OrthoDB" id="5418627at2759"/>
<protein>
    <submittedName>
        <fullName evidence="2">Uncharacterized protein</fullName>
    </submittedName>
</protein>
<feature type="region of interest" description="Disordered" evidence="1">
    <location>
        <begin position="1"/>
        <end position="197"/>
    </location>
</feature>
<name>A0A9P5CT28_CRYP1</name>
<feature type="compositionally biased region" description="Acidic residues" evidence="1">
    <location>
        <begin position="88"/>
        <end position="105"/>
    </location>
</feature>
<proteinExistence type="predicted"/>
<dbReference type="AlphaFoldDB" id="A0A9P5CT28"/>
<evidence type="ECO:0000313" key="3">
    <source>
        <dbReference type="Proteomes" id="UP000803844"/>
    </source>
</evidence>
<dbReference type="GeneID" id="63836476"/>